<evidence type="ECO:0008006" key="4">
    <source>
        <dbReference type="Google" id="ProtNLM"/>
    </source>
</evidence>
<dbReference type="Proteomes" id="UP000305948">
    <property type="component" value="Unassembled WGS sequence"/>
</dbReference>
<organism evidence="2 3">
    <name type="scientific">Heliocybe sulcata</name>
    <dbReference type="NCBI Taxonomy" id="5364"/>
    <lineage>
        <taxon>Eukaryota</taxon>
        <taxon>Fungi</taxon>
        <taxon>Dikarya</taxon>
        <taxon>Basidiomycota</taxon>
        <taxon>Agaricomycotina</taxon>
        <taxon>Agaricomycetes</taxon>
        <taxon>Gloeophyllales</taxon>
        <taxon>Gloeophyllaceae</taxon>
        <taxon>Heliocybe</taxon>
    </lineage>
</organism>
<proteinExistence type="predicted"/>
<keyword evidence="1" id="KW-0472">Membrane</keyword>
<evidence type="ECO:0000313" key="2">
    <source>
        <dbReference type="EMBL" id="TFK56127.1"/>
    </source>
</evidence>
<dbReference type="OrthoDB" id="3222065at2759"/>
<evidence type="ECO:0000313" key="3">
    <source>
        <dbReference type="Proteomes" id="UP000305948"/>
    </source>
</evidence>
<dbReference type="AlphaFoldDB" id="A0A5C3NGS1"/>
<dbReference type="STRING" id="5364.A0A5C3NGS1"/>
<keyword evidence="1" id="KW-0812">Transmembrane</keyword>
<name>A0A5C3NGS1_9AGAM</name>
<reference evidence="2 3" key="1">
    <citation type="journal article" date="2019" name="Nat. Ecol. Evol.">
        <title>Megaphylogeny resolves global patterns of mushroom evolution.</title>
        <authorList>
            <person name="Varga T."/>
            <person name="Krizsan K."/>
            <person name="Foldi C."/>
            <person name="Dima B."/>
            <person name="Sanchez-Garcia M."/>
            <person name="Sanchez-Ramirez S."/>
            <person name="Szollosi G.J."/>
            <person name="Szarkandi J.G."/>
            <person name="Papp V."/>
            <person name="Albert L."/>
            <person name="Andreopoulos W."/>
            <person name="Angelini C."/>
            <person name="Antonin V."/>
            <person name="Barry K.W."/>
            <person name="Bougher N.L."/>
            <person name="Buchanan P."/>
            <person name="Buyck B."/>
            <person name="Bense V."/>
            <person name="Catcheside P."/>
            <person name="Chovatia M."/>
            <person name="Cooper J."/>
            <person name="Damon W."/>
            <person name="Desjardin D."/>
            <person name="Finy P."/>
            <person name="Geml J."/>
            <person name="Haridas S."/>
            <person name="Hughes K."/>
            <person name="Justo A."/>
            <person name="Karasinski D."/>
            <person name="Kautmanova I."/>
            <person name="Kiss B."/>
            <person name="Kocsube S."/>
            <person name="Kotiranta H."/>
            <person name="LaButti K.M."/>
            <person name="Lechner B.E."/>
            <person name="Liimatainen K."/>
            <person name="Lipzen A."/>
            <person name="Lukacs Z."/>
            <person name="Mihaltcheva S."/>
            <person name="Morgado L.N."/>
            <person name="Niskanen T."/>
            <person name="Noordeloos M.E."/>
            <person name="Ohm R.A."/>
            <person name="Ortiz-Santana B."/>
            <person name="Ovrebo C."/>
            <person name="Racz N."/>
            <person name="Riley R."/>
            <person name="Savchenko A."/>
            <person name="Shiryaev A."/>
            <person name="Soop K."/>
            <person name="Spirin V."/>
            <person name="Szebenyi C."/>
            <person name="Tomsovsky M."/>
            <person name="Tulloss R.E."/>
            <person name="Uehling J."/>
            <person name="Grigoriev I.V."/>
            <person name="Vagvolgyi C."/>
            <person name="Papp T."/>
            <person name="Martin F.M."/>
            <person name="Miettinen O."/>
            <person name="Hibbett D.S."/>
            <person name="Nagy L.G."/>
        </authorList>
    </citation>
    <scope>NUCLEOTIDE SEQUENCE [LARGE SCALE GENOMIC DNA]</scope>
    <source>
        <strain evidence="2 3">OMC1185</strain>
    </source>
</reference>
<accession>A0A5C3NGS1</accession>
<feature type="transmembrane region" description="Helical" evidence="1">
    <location>
        <begin position="20"/>
        <end position="44"/>
    </location>
</feature>
<evidence type="ECO:0000256" key="1">
    <source>
        <dbReference type="SAM" id="Phobius"/>
    </source>
</evidence>
<sequence>MGPSSLLDSLDGVVVHGNHTLTIVWLVLNIWPSHLGLPVLVATIYLSRRVYRNPTFLSMCITWWIDGLASSLLFWSGHQTGSDPSYGLCLAQASLLYGVPAMTALSGFFLIHTLFYSLDRPPSTGPETSSREWNRTTYYKLVTPYAIWLASLVVAIIVGRAFPELVSRDQHYFFCAVNSKPLHVNRKSVLAVWHIADIHRSSLKAAIHGCAVVNNPSRNDRPTLTPDHGSVSAEQGCRVPRELSRFSPTLPSHRIRFPLQHRHSVCPELPSIILGLKHQR</sequence>
<feature type="transmembrane region" description="Helical" evidence="1">
    <location>
        <begin position="138"/>
        <end position="162"/>
    </location>
</feature>
<feature type="transmembrane region" description="Helical" evidence="1">
    <location>
        <begin position="95"/>
        <end position="118"/>
    </location>
</feature>
<feature type="transmembrane region" description="Helical" evidence="1">
    <location>
        <begin position="56"/>
        <end position="75"/>
    </location>
</feature>
<dbReference type="EMBL" id="ML213504">
    <property type="protein sequence ID" value="TFK56127.1"/>
    <property type="molecule type" value="Genomic_DNA"/>
</dbReference>
<gene>
    <name evidence="2" type="ORF">OE88DRAFT_712810</name>
</gene>
<protein>
    <recommendedName>
        <fullName evidence="4">G-protein coupled receptors family 1 profile domain-containing protein</fullName>
    </recommendedName>
</protein>
<keyword evidence="1" id="KW-1133">Transmembrane helix</keyword>
<keyword evidence="3" id="KW-1185">Reference proteome</keyword>